<dbReference type="InterPro" id="IPR011009">
    <property type="entry name" value="Kinase-like_dom_sf"/>
</dbReference>
<accession>A0ABT8J425</accession>
<evidence type="ECO:0000256" key="4">
    <source>
        <dbReference type="ARBA" id="ARBA00022840"/>
    </source>
</evidence>
<keyword evidence="2" id="KW-0547">Nucleotide-binding</keyword>
<evidence type="ECO:0000256" key="5">
    <source>
        <dbReference type="SAM" id="MobiDB-lite"/>
    </source>
</evidence>
<protein>
    <submittedName>
        <fullName evidence="7">Serine/threonine-protein kinase</fullName>
    </submittedName>
</protein>
<dbReference type="PANTHER" id="PTHR43289">
    <property type="entry name" value="MITOGEN-ACTIVATED PROTEIN KINASE KINASE KINASE 20-RELATED"/>
    <property type="match status" value="1"/>
</dbReference>
<keyword evidence="8" id="KW-1185">Reference proteome</keyword>
<evidence type="ECO:0000256" key="3">
    <source>
        <dbReference type="ARBA" id="ARBA00022777"/>
    </source>
</evidence>
<dbReference type="GO" id="GO:0016301">
    <property type="term" value="F:kinase activity"/>
    <property type="evidence" value="ECO:0007669"/>
    <property type="project" value="UniProtKB-KW"/>
</dbReference>
<dbReference type="CDD" id="cd14014">
    <property type="entry name" value="STKc_PknB_like"/>
    <property type="match status" value="1"/>
</dbReference>
<dbReference type="Proteomes" id="UP001174210">
    <property type="component" value="Unassembled WGS sequence"/>
</dbReference>
<evidence type="ECO:0000256" key="1">
    <source>
        <dbReference type="ARBA" id="ARBA00022679"/>
    </source>
</evidence>
<dbReference type="EMBL" id="JAROCB010000005">
    <property type="protein sequence ID" value="MDN4599024.1"/>
    <property type="molecule type" value="Genomic_DNA"/>
</dbReference>
<keyword evidence="3 7" id="KW-0418">Kinase</keyword>
<name>A0ABT8J425_9MICO</name>
<keyword evidence="4" id="KW-0067">ATP-binding</keyword>
<dbReference type="PANTHER" id="PTHR43289:SF34">
    <property type="entry name" value="SERINE_THREONINE-PROTEIN KINASE YBDM-RELATED"/>
    <property type="match status" value="1"/>
</dbReference>
<organism evidence="7 8">
    <name type="scientific">Leifsonia virtsii</name>
    <dbReference type="NCBI Taxonomy" id="3035915"/>
    <lineage>
        <taxon>Bacteria</taxon>
        <taxon>Bacillati</taxon>
        <taxon>Actinomycetota</taxon>
        <taxon>Actinomycetes</taxon>
        <taxon>Micrococcales</taxon>
        <taxon>Microbacteriaceae</taxon>
        <taxon>Leifsonia</taxon>
    </lineage>
</organism>
<dbReference type="PROSITE" id="PS00109">
    <property type="entry name" value="PROTEIN_KINASE_TYR"/>
    <property type="match status" value="1"/>
</dbReference>
<feature type="compositionally biased region" description="Low complexity" evidence="5">
    <location>
        <begin position="264"/>
        <end position="274"/>
    </location>
</feature>
<reference evidence="7" key="1">
    <citation type="submission" date="2023-03" db="EMBL/GenBank/DDBJ databases">
        <title>MT1 and MT2 Draft Genomes of Novel Species.</title>
        <authorList>
            <person name="Venkateswaran K."/>
        </authorList>
    </citation>
    <scope>NUCLEOTIDE SEQUENCE</scope>
    <source>
        <strain evidence="7">F6_8S_P_1A</strain>
    </source>
</reference>
<gene>
    <name evidence="7" type="ORF">P5G59_17870</name>
</gene>
<proteinExistence type="predicted"/>
<dbReference type="SUPFAM" id="SSF56112">
    <property type="entry name" value="Protein kinase-like (PK-like)"/>
    <property type="match status" value="1"/>
</dbReference>
<evidence type="ECO:0000313" key="8">
    <source>
        <dbReference type="Proteomes" id="UP001174210"/>
    </source>
</evidence>
<sequence>MSKPPAPIPLLLGRYRPERLLARGGSSMVFRARDENLGRDVAVKLFSSGSHGDVARFRAEVGVLAALRHHGVVSILDAGVDDSSPQDPRPFLVIELVEGDTLRALLEAGPLSTRRIGEVAFEVAETLEYVHARGVIHRDVTPSNIMIVDYRTRFSRPRARLTDFGIAIDATQPQEFTEETFGTAAYLSPEQVRGVALTPASDIYSLGLVLLECFTRTVAFPGAPVESALARLDRDPELPDSVPEPWRTLIRSMTLADAPDRPSAADVATAARAALRSDRENSSDLTPSGRRG</sequence>
<dbReference type="Pfam" id="PF00069">
    <property type="entry name" value="Pkinase"/>
    <property type="match status" value="1"/>
</dbReference>
<evidence type="ECO:0000313" key="7">
    <source>
        <dbReference type="EMBL" id="MDN4599024.1"/>
    </source>
</evidence>
<dbReference type="InterPro" id="IPR000719">
    <property type="entry name" value="Prot_kinase_dom"/>
</dbReference>
<feature type="region of interest" description="Disordered" evidence="5">
    <location>
        <begin position="257"/>
        <end position="292"/>
    </location>
</feature>
<comment type="caution">
    <text evidence="7">The sequence shown here is derived from an EMBL/GenBank/DDBJ whole genome shotgun (WGS) entry which is preliminary data.</text>
</comment>
<dbReference type="PROSITE" id="PS50011">
    <property type="entry name" value="PROTEIN_KINASE_DOM"/>
    <property type="match status" value="1"/>
</dbReference>
<dbReference type="Gene3D" id="1.10.510.10">
    <property type="entry name" value="Transferase(Phosphotransferase) domain 1"/>
    <property type="match status" value="1"/>
</dbReference>
<dbReference type="InterPro" id="IPR008266">
    <property type="entry name" value="Tyr_kinase_AS"/>
</dbReference>
<keyword evidence="1" id="KW-0808">Transferase</keyword>
<dbReference type="RefSeq" id="WP_301220369.1">
    <property type="nucleotide sequence ID" value="NZ_JAROCB010000005.1"/>
</dbReference>
<feature type="domain" description="Protein kinase" evidence="6">
    <location>
        <begin position="15"/>
        <end position="275"/>
    </location>
</feature>
<evidence type="ECO:0000259" key="6">
    <source>
        <dbReference type="PROSITE" id="PS50011"/>
    </source>
</evidence>
<dbReference type="Gene3D" id="3.30.200.20">
    <property type="entry name" value="Phosphorylase Kinase, domain 1"/>
    <property type="match status" value="1"/>
</dbReference>
<evidence type="ECO:0000256" key="2">
    <source>
        <dbReference type="ARBA" id="ARBA00022741"/>
    </source>
</evidence>